<gene>
    <name evidence="4" type="ORF">KYI95_07135</name>
</gene>
<accession>A0ABS6VCH8</accession>
<dbReference type="RefSeq" id="WP_218995332.1">
    <property type="nucleotide sequence ID" value="NZ_JAHVXU010000003.1"/>
</dbReference>
<evidence type="ECO:0000259" key="2">
    <source>
        <dbReference type="Pfam" id="PF00668"/>
    </source>
</evidence>
<feature type="domain" description="AMP-binding enzyme C-terminal" evidence="3">
    <location>
        <begin position="408"/>
        <end position="474"/>
    </location>
</feature>
<organism evidence="4 5">
    <name type="scientific">Pantoea allii</name>
    <dbReference type="NCBI Taxonomy" id="574096"/>
    <lineage>
        <taxon>Bacteria</taxon>
        <taxon>Pseudomonadati</taxon>
        <taxon>Pseudomonadota</taxon>
        <taxon>Gammaproteobacteria</taxon>
        <taxon>Enterobacterales</taxon>
        <taxon>Erwiniaceae</taxon>
        <taxon>Pantoea</taxon>
    </lineage>
</organism>
<dbReference type="InterPro" id="IPR001242">
    <property type="entry name" value="Condensation_dom"/>
</dbReference>
<evidence type="ECO:0000313" key="5">
    <source>
        <dbReference type="Proteomes" id="UP001197236"/>
    </source>
</evidence>
<evidence type="ECO:0000259" key="3">
    <source>
        <dbReference type="Pfam" id="PF13193"/>
    </source>
</evidence>
<dbReference type="PANTHER" id="PTHR45527">
    <property type="entry name" value="NONRIBOSOMAL PEPTIDE SYNTHETASE"/>
    <property type="match status" value="1"/>
</dbReference>
<dbReference type="PANTHER" id="PTHR45527:SF1">
    <property type="entry name" value="FATTY ACID SYNTHASE"/>
    <property type="match status" value="1"/>
</dbReference>
<dbReference type="Pfam" id="PF00501">
    <property type="entry name" value="AMP-binding"/>
    <property type="match status" value="1"/>
</dbReference>
<dbReference type="PROSITE" id="PS00455">
    <property type="entry name" value="AMP_BINDING"/>
    <property type="match status" value="1"/>
</dbReference>
<protein>
    <submittedName>
        <fullName evidence="4">AMP-binding protein</fullName>
    </submittedName>
</protein>
<feature type="domain" description="Condensation" evidence="2">
    <location>
        <begin position="596"/>
        <end position="964"/>
    </location>
</feature>
<name>A0ABS6VCH8_9GAMM</name>
<proteinExistence type="predicted"/>
<evidence type="ECO:0000259" key="1">
    <source>
        <dbReference type="Pfam" id="PF00501"/>
    </source>
</evidence>
<dbReference type="Proteomes" id="UP001197236">
    <property type="component" value="Unassembled WGS sequence"/>
</dbReference>
<dbReference type="EMBL" id="JAHVXZ010000003">
    <property type="protein sequence ID" value="MBW1256978.1"/>
    <property type="molecule type" value="Genomic_DNA"/>
</dbReference>
<dbReference type="InterPro" id="IPR000873">
    <property type="entry name" value="AMP-dep_synth/lig_dom"/>
</dbReference>
<dbReference type="InterPro" id="IPR025110">
    <property type="entry name" value="AMP-bd_C"/>
</dbReference>
<sequence length="969" mass="109046">MRFFRLPQGQDTAIIYKNEILSRDRVRYLTHCLADKLLNHWPVTLSRVAMLVDPSPRQQITVLALHHAGITCVPLAKSLPKTRIEEITRTLALDLIITDLHTDDIPGVNIDQLFENLIDNDELVIPADVEPGAECLILHTSGSTGVPKAIALSWDNIASVVKAFTETPMFGSSSMANRICSFDFSVIETLPYLYHGRLLHIIDQSTRDVPRLLAEAILDSPAEVVAMTPSWFYEVGRQMLALQNGSYERVHKKIIFGGEKINYATLKPWWEAFVAEQGCEVFNIYGPTECSVFVTWHQVTDADTLCPAAKVGEAFGDNSLHIVDENNQKMTSDGQPGRLVVEGRSVALGYLNAATDERFSREGTTRRYDTGDIVYREGRSFFIIGRGDNQVKVRGFRIDLDEITRNISAVDHIRDVHVSVLNNERTEHIVAFVTSTQPDVAEKVYEHLANHLPEYALPNHICQVDNLPLNPNGKADEHALRKHYEQALEEKNLRLMARRIKAYAFPSHYTLGDLHLTSLEIVELIIELEMAYGIRLPTPDKKQLLHSLAKACETLPTSAVEQSDGAPEIPTFSRTLPSQGYYCDNYFRYQIRRDAVSVTLQFSERYSEESLRKGVWSLLQGVPSLHLKIREQDGDVWQYDAHIHDEVDNYELKDSSTSLLSQDFDFEEGKLFYFQLKSGSKGPQLTLHFAHVIADGYACRWLINALLALLDGQASPPVTPLHAYANRVWQQQPDEQTGIKQFWAQQSVLERPSMLFGMIPATVSSGCTEGMIKVLVCDYLPASLLNRLLTDTNISLHALVSYAVWRAHQALCTLDRLEFHSPIGNRNRENHAVIANMITIVPFSISLPAEESLLRQLIAMEQAIAEHIRLCQLSWGETADLTGRRRISLIVAESPKLFSDSRHGVHEVDLAGPVIAKNALSFFYCSYKDALHIDIRYNNSVAEGSVIETISETLNRELQGIADRLSDNN</sequence>
<dbReference type="Pfam" id="PF13193">
    <property type="entry name" value="AMP-binding_C"/>
    <property type="match status" value="1"/>
</dbReference>
<comment type="caution">
    <text evidence="4">The sequence shown here is derived from an EMBL/GenBank/DDBJ whole genome shotgun (WGS) entry which is preliminary data.</text>
</comment>
<keyword evidence="5" id="KW-1185">Reference proteome</keyword>
<dbReference type="Pfam" id="PF00668">
    <property type="entry name" value="Condensation"/>
    <property type="match status" value="1"/>
</dbReference>
<dbReference type="InterPro" id="IPR020845">
    <property type="entry name" value="AMP-binding_CS"/>
</dbReference>
<evidence type="ECO:0000313" key="4">
    <source>
        <dbReference type="EMBL" id="MBW1256978.1"/>
    </source>
</evidence>
<feature type="domain" description="AMP-dependent synthetase/ligase" evidence="1">
    <location>
        <begin position="10"/>
        <end position="351"/>
    </location>
</feature>
<reference evidence="4 5" key="1">
    <citation type="submission" date="2021-07" db="EMBL/GenBank/DDBJ databases">
        <title>A novel phosphonate cluster across the Pantoea species complex is important for pathogenicity in onion.</title>
        <authorList>
            <person name="Zhao M."/>
            <person name="Stice S."/>
            <person name="Shin G.Y."/>
            <person name="Coutinho T."/>
            <person name="Gitaitis R."/>
            <person name="Kvitko B."/>
            <person name="Dutta B."/>
        </authorList>
    </citation>
    <scope>NUCLEOTIDE SEQUENCE [LARGE SCALE GENOMIC DNA]</scope>
    <source>
        <strain evidence="4 5">BD 382</strain>
    </source>
</reference>